<reference evidence="3" key="1">
    <citation type="journal article" date="2019" name="Int. J. Syst. Evol. Microbiol.">
        <title>The Global Catalogue of Microorganisms (GCM) 10K type strain sequencing project: providing services to taxonomists for standard genome sequencing and annotation.</title>
        <authorList>
            <consortium name="The Broad Institute Genomics Platform"/>
            <consortium name="The Broad Institute Genome Sequencing Center for Infectious Disease"/>
            <person name="Wu L."/>
            <person name="Ma J."/>
        </authorList>
    </citation>
    <scope>NUCLEOTIDE SEQUENCE [LARGE SCALE GENOMIC DNA]</scope>
    <source>
        <strain evidence="3">JCM 17130</strain>
    </source>
</reference>
<dbReference type="SUPFAM" id="SSF54593">
    <property type="entry name" value="Glyoxalase/Bleomycin resistance protein/Dihydroxybiphenyl dioxygenase"/>
    <property type="match status" value="1"/>
</dbReference>
<dbReference type="Gene3D" id="3.10.180.10">
    <property type="entry name" value="2,3-Dihydroxybiphenyl 1,2-Dioxygenase, domain 1"/>
    <property type="match status" value="1"/>
</dbReference>
<dbReference type="Proteomes" id="UP001597277">
    <property type="component" value="Unassembled WGS sequence"/>
</dbReference>
<dbReference type="PANTHER" id="PTHR35908:SF1">
    <property type="entry name" value="CONSERVED PROTEIN"/>
    <property type="match status" value="1"/>
</dbReference>
<organism evidence="2 3">
    <name type="scientific">Georgenia deserti</name>
    <dbReference type="NCBI Taxonomy" id="2093781"/>
    <lineage>
        <taxon>Bacteria</taxon>
        <taxon>Bacillati</taxon>
        <taxon>Actinomycetota</taxon>
        <taxon>Actinomycetes</taxon>
        <taxon>Micrococcales</taxon>
        <taxon>Bogoriellaceae</taxon>
        <taxon>Georgenia</taxon>
    </lineage>
</organism>
<dbReference type="InterPro" id="IPR029068">
    <property type="entry name" value="Glyas_Bleomycin-R_OHBP_Dase"/>
</dbReference>
<evidence type="ECO:0000313" key="3">
    <source>
        <dbReference type="Proteomes" id="UP001597277"/>
    </source>
</evidence>
<dbReference type="PANTHER" id="PTHR35908">
    <property type="entry name" value="HYPOTHETICAL FUSION PROTEIN"/>
    <property type="match status" value="1"/>
</dbReference>
<evidence type="ECO:0000313" key="2">
    <source>
        <dbReference type="EMBL" id="MFD1718304.1"/>
    </source>
</evidence>
<keyword evidence="3" id="KW-1185">Reference proteome</keyword>
<dbReference type="Pfam" id="PF18029">
    <property type="entry name" value="Glyoxalase_6"/>
    <property type="match status" value="1"/>
</dbReference>
<accession>A0ABW4L8F1</accession>
<sequence length="144" mass="15814">MAATMQITFDAVDPGRLARFWAEVVGYVLEPPPAGFATWDEALDAWGVPVENRNDRSALADPDGAGIRLFFQKVPEPKTSKNRLHIDVRAAIGLESAPRMAELERRAAELVAIGATRVQRFEPDAIDAGHLVMQDPEGNEFCLD</sequence>
<comment type="caution">
    <text evidence="2">The sequence shown here is derived from an EMBL/GenBank/DDBJ whole genome shotgun (WGS) entry which is preliminary data.</text>
</comment>
<dbReference type="RefSeq" id="WP_388006329.1">
    <property type="nucleotide sequence ID" value="NZ_JBHUEE010000005.1"/>
</dbReference>
<dbReference type="EMBL" id="JBHUEE010000005">
    <property type="protein sequence ID" value="MFD1718304.1"/>
    <property type="molecule type" value="Genomic_DNA"/>
</dbReference>
<name>A0ABW4L8F1_9MICO</name>
<dbReference type="InterPro" id="IPR041581">
    <property type="entry name" value="Glyoxalase_6"/>
</dbReference>
<evidence type="ECO:0000259" key="1">
    <source>
        <dbReference type="Pfam" id="PF18029"/>
    </source>
</evidence>
<protein>
    <submittedName>
        <fullName evidence="2">VOC family protein</fullName>
    </submittedName>
</protein>
<gene>
    <name evidence="2" type="ORF">ACFSE6_10690</name>
</gene>
<proteinExistence type="predicted"/>
<feature type="domain" description="Glyoxalase-like" evidence="1">
    <location>
        <begin position="6"/>
        <end position="143"/>
    </location>
</feature>